<dbReference type="AlphaFoldDB" id="A0A429ZKX5"/>
<evidence type="ECO:0000256" key="2">
    <source>
        <dbReference type="ARBA" id="ARBA00022679"/>
    </source>
</evidence>
<evidence type="ECO:0000256" key="4">
    <source>
        <dbReference type="ARBA" id="ARBA00022777"/>
    </source>
</evidence>
<keyword evidence="1 6" id="KW-0963">Cytoplasm</keyword>
<evidence type="ECO:0000313" key="8">
    <source>
        <dbReference type="EMBL" id="RST94367.1"/>
    </source>
</evidence>
<evidence type="ECO:0000256" key="7">
    <source>
        <dbReference type="RuleBase" id="RU003835"/>
    </source>
</evidence>
<dbReference type="InterPro" id="IPR043129">
    <property type="entry name" value="ATPase_NBD"/>
</dbReference>
<dbReference type="SUPFAM" id="SSF53067">
    <property type="entry name" value="Actin-like ATPase domain"/>
    <property type="match status" value="2"/>
</dbReference>
<dbReference type="GO" id="GO:0008776">
    <property type="term" value="F:acetate kinase activity"/>
    <property type="evidence" value="ECO:0007669"/>
    <property type="project" value="TreeGrafter"/>
</dbReference>
<organism evidence="8 9">
    <name type="scientific">Vagococcus salmoninarum</name>
    <dbReference type="NCBI Taxonomy" id="2739"/>
    <lineage>
        <taxon>Bacteria</taxon>
        <taxon>Bacillati</taxon>
        <taxon>Bacillota</taxon>
        <taxon>Bacilli</taxon>
        <taxon>Lactobacillales</taxon>
        <taxon>Enterococcaceae</taxon>
        <taxon>Vagococcus</taxon>
    </lineage>
</organism>
<dbReference type="GO" id="GO:0005524">
    <property type="term" value="F:ATP binding"/>
    <property type="evidence" value="ECO:0007669"/>
    <property type="project" value="UniProtKB-KW"/>
</dbReference>
<keyword evidence="5 6" id="KW-0067">ATP-binding</keyword>
<sequence>MTTLNILAINPGATSTKIGYFSDDRLVYRQTITHPLAELMAFPKIQDQLEFRYESILTSLHKAKIDLRQIDGIAARGGLLPPVKAGAYEVNQEMLDYLKERPRVEHASNLGAMLAAKLKEHCSERTRAFIYDSVTVDEFPAIARISGLKGLKRESIGHALNMRAVVKEVARQEGRKYDEITMIVAHLGGGNSVSLHHHGRMIELISDDEGPFSTERTGGLPIKQVIELCYQHSKSEMMALYRKKGGLLSYLSTNDGRIIEDKINSGDSEAKLIYEAFSYQVAKAIGSLAPIVNGEIDGIIITGGLAYSQFLRTDFKNKLAFLGPIYFIPGERELEALAAGVGRVLLGKEKEHRFKL</sequence>
<name>A0A429ZKX5_9ENTE</name>
<dbReference type="EMBL" id="NGJU01000015">
    <property type="protein sequence ID" value="RST94367.1"/>
    <property type="molecule type" value="Genomic_DNA"/>
</dbReference>
<dbReference type="InterPro" id="IPR000890">
    <property type="entry name" value="Aliphatic_acid_kin_short-chain"/>
</dbReference>
<keyword evidence="3 6" id="KW-0547">Nucleotide-binding</keyword>
<accession>A0A429ZKX5</accession>
<proteinExistence type="inferred from homology"/>
<evidence type="ECO:0000256" key="1">
    <source>
        <dbReference type="ARBA" id="ARBA00022490"/>
    </source>
</evidence>
<dbReference type="PRINTS" id="PR00471">
    <property type="entry name" value="ACETATEKNASE"/>
</dbReference>
<dbReference type="Proteomes" id="UP000287239">
    <property type="component" value="Unassembled WGS sequence"/>
</dbReference>
<dbReference type="OrthoDB" id="9771859at2"/>
<comment type="catalytic activity">
    <reaction evidence="6">
        <text>butanoate + ATP = butanoyl phosphate + ADP</text>
        <dbReference type="Rhea" id="RHEA:13585"/>
        <dbReference type="ChEBI" id="CHEBI:17968"/>
        <dbReference type="ChEBI" id="CHEBI:30616"/>
        <dbReference type="ChEBI" id="CHEBI:58079"/>
        <dbReference type="ChEBI" id="CHEBI:456216"/>
        <dbReference type="EC" id="2.7.2.7"/>
    </reaction>
</comment>
<dbReference type="NCBIfam" id="NF002834">
    <property type="entry name" value="PRK03011.1-5"/>
    <property type="match status" value="1"/>
</dbReference>
<comment type="subcellular location">
    <subcellularLocation>
        <location evidence="6">Cytoplasm</location>
    </subcellularLocation>
</comment>
<protein>
    <recommendedName>
        <fullName evidence="6">Probable butyrate kinase</fullName>
        <shortName evidence="6">BK</shortName>
        <ecNumber evidence="6">2.7.2.7</ecNumber>
    </recommendedName>
    <alternativeName>
        <fullName evidence="6">Branched-chain carboxylic acid kinase</fullName>
    </alternativeName>
</protein>
<evidence type="ECO:0000313" key="9">
    <source>
        <dbReference type="Proteomes" id="UP000287239"/>
    </source>
</evidence>
<dbReference type="GO" id="GO:0047761">
    <property type="term" value="F:butyrate kinase activity"/>
    <property type="evidence" value="ECO:0007669"/>
    <property type="project" value="UniProtKB-UniRule"/>
</dbReference>
<dbReference type="NCBIfam" id="TIGR02707">
    <property type="entry name" value="butyr_kinase"/>
    <property type="match status" value="1"/>
</dbReference>
<gene>
    <name evidence="6" type="primary">buk</name>
    <name evidence="8" type="ORF">CBF35_10375</name>
</gene>
<evidence type="ECO:0000256" key="5">
    <source>
        <dbReference type="ARBA" id="ARBA00022840"/>
    </source>
</evidence>
<dbReference type="GO" id="GO:0006083">
    <property type="term" value="P:acetate metabolic process"/>
    <property type="evidence" value="ECO:0007669"/>
    <property type="project" value="TreeGrafter"/>
</dbReference>
<reference evidence="8 9" key="1">
    <citation type="submission" date="2017-05" db="EMBL/GenBank/DDBJ databases">
        <title>Vagococcus spp. assemblies.</title>
        <authorList>
            <person name="Gulvik C.A."/>
        </authorList>
    </citation>
    <scope>NUCLEOTIDE SEQUENCE [LARGE SCALE GENOMIC DNA]</scope>
    <source>
        <strain evidence="8 9">NCFB 2777</strain>
    </source>
</reference>
<dbReference type="Pfam" id="PF00871">
    <property type="entry name" value="Acetate_kinase"/>
    <property type="match status" value="1"/>
</dbReference>
<keyword evidence="4 6" id="KW-0418">Kinase</keyword>
<dbReference type="HAMAP" id="MF_00542">
    <property type="entry name" value="Butyrate_kinase"/>
    <property type="match status" value="1"/>
</dbReference>
<evidence type="ECO:0000256" key="3">
    <source>
        <dbReference type="ARBA" id="ARBA00022741"/>
    </source>
</evidence>
<dbReference type="EC" id="2.7.2.7" evidence="6"/>
<dbReference type="GO" id="GO:0005737">
    <property type="term" value="C:cytoplasm"/>
    <property type="evidence" value="ECO:0007669"/>
    <property type="project" value="UniProtKB-SubCell"/>
</dbReference>
<keyword evidence="2 6" id="KW-0808">Transferase</keyword>
<dbReference type="Gene3D" id="3.30.420.40">
    <property type="match status" value="2"/>
</dbReference>
<dbReference type="RefSeq" id="WP_126780849.1">
    <property type="nucleotide sequence ID" value="NZ_NGJU01000015.1"/>
</dbReference>
<comment type="similarity">
    <text evidence="6 7">Belongs to the acetokinase family.</text>
</comment>
<dbReference type="GeneID" id="98568779"/>
<dbReference type="PANTHER" id="PTHR21060">
    <property type="entry name" value="ACETATE KINASE"/>
    <property type="match status" value="1"/>
</dbReference>
<evidence type="ECO:0000256" key="6">
    <source>
        <dbReference type="HAMAP-Rule" id="MF_00542"/>
    </source>
</evidence>
<dbReference type="CDD" id="cd24011">
    <property type="entry name" value="ASKHA_NBD_BK"/>
    <property type="match status" value="1"/>
</dbReference>
<comment type="caution">
    <text evidence="8">The sequence shown here is derived from an EMBL/GenBank/DDBJ whole genome shotgun (WGS) entry which is preliminary data.</text>
</comment>
<dbReference type="PIRSF" id="PIRSF036458">
    <property type="entry name" value="Butyrate_kin"/>
    <property type="match status" value="1"/>
</dbReference>
<dbReference type="PANTHER" id="PTHR21060:SF3">
    <property type="entry name" value="BUTYRATE KINASE 2-RELATED"/>
    <property type="match status" value="1"/>
</dbReference>
<dbReference type="InterPro" id="IPR011245">
    <property type="entry name" value="Butyrate_kin"/>
</dbReference>
<keyword evidence="9" id="KW-1185">Reference proteome</keyword>